<dbReference type="Pfam" id="PF12969">
    <property type="entry name" value="DUF3857"/>
    <property type="match status" value="1"/>
</dbReference>
<dbReference type="Gene3D" id="2.60.40.3140">
    <property type="match status" value="1"/>
</dbReference>
<keyword evidence="3" id="KW-1185">Reference proteome</keyword>
<proteinExistence type="predicted"/>
<evidence type="ECO:0000313" key="2">
    <source>
        <dbReference type="EMBL" id="MDT0645385.1"/>
    </source>
</evidence>
<reference evidence="2 3" key="1">
    <citation type="submission" date="2023-09" db="EMBL/GenBank/DDBJ databases">
        <authorList>
            <person name="Rey-Velasco X."/>
        </authorList>
    </citation>
    <scope>NUCLEOTIDE SEQUENCE [LARGE SCALE GENOMIC DNA]</scope>
    <source>
        <strain evidence="2 3">F260</strain>
    </source>
</reference>
<comment type="caution">
    <text evidence="2">The sequence shown here is derived from an EMBL/GenBank/DDBJ whole genome shotgun (WGS) entry which is preliminary data.</text>
</comment>
<gene>
    <name evidence="2" type="ORF">RM545_01680</name>
</gene>
<dbReference type="InterPro" id="IPR024618">
    <property type="entry name" value="DUF3857"/>
</dbReference>
<dbReference type="Gene3D" id="3.10.620.30">
    <property type="match status" value="1"/>
</dbReference>
<dbReference type="RefSeq" id="WP_311493532.1">
    <property type="nucleotide sequence ID" value="NZ_JAVRHO010000002.1"/>
</dbReference>
<evidence type="ECO:0000259" key="1">
    <source>
        <dbReference type="Pfam" id="PF12969"/>
    </source>
</evidence>
<organism evidence="2 3">
    <name type="scientific">Autumnicola lenta</name>
    <dbReference type="NCBI Taxonomy" id="3075593"/>
    <lineage>
        <taxon>Bacteria</taxon>
        <taxon>Pseudomonadati</taxon>
        <taxon>Bacteroidota</taxon>
        <taxon>Flavobacteriia</taxon>
        <taxon>Flavobacteriales</taxon>
        <taxon>Flavobacteriaceae</taxon>
        <taxon>Autumnicola</taxon>
    </lineage>
</organism>
<name>A0ABU3CHC2_9FLAO</name>
<feature type="domain" description="DUF3857" evidence="1">
    <location>
        <begin position="55"/>
        <end position="211"/>
    </location>
</feature>
<sequence length="637" mass="73804">MQKLQILFLVIMYPLCIQSQEFYPVSEIDSNLLQNTNAVVRNYSRKIIIEDLDKVVVKTNKVITILNEKGNRFLGAYELYDNSEKIKEQKATIYDRNGEELEKFKSRDFRDQSNYPSFVLFADNRVSILDYVPRSYPYTISYTSEVESVNSVFLPDWWPLNNYNISVENSSYQIINEIHAPLRFLESNLDNMQLEKDFDDFNLHYRVRNIAAMQQEALSPDFSEVAPKLLVALGEFHLAGVNGKAENWKEFGKWQYENLVKGHDELPEETIAQVRTLVKDANSLEEKAELIYDYVQNKTRYIAIALGIGGWEPAYANEVDHLGYGDCKGLTNYTKALLKSQGIEAYYTVVHSGDKIDIDPKFTKMQGNHVILNIPREEGEDIWLECTSQYSPFNYLGDFTDDRYVLKITPEGGEIVKTKKYSAEDNLQKITCTIAVEDGGGFHAVFNRQSTGIPYGDIFPIARQTEEIQKQYYREKWSHLRNISFDEIKYSNSKDSIRFTEQLMFHGDKFAVKAGSRMLLPLNFINNHRMQLPDDKNRQHPIKMSRGKTYSDTFKYIIPKAYVVEAFPEGTELTTDFGSFSFQVEKQETENAVELIVRRSLMFKEGEWAPERYQDFKSFMNAIGDMNNQKAVIIEKI</sequence>
<accession>A0ABU3CHC2</accession>
<dbReference type="Proteomes" id="UP001245285">
    <property type="component" value="Unassembled WGS sequence"/>
</dbReference>
<dbReference type="Gene3D" id="2.60.120.1130">
    <property type="match status" value="1"/>
</dbReference>
<dbReference type="InterPro" id="IPR038765">
    <property type="entry name" value="Papain-like_cys_pep_sf"/>
</dbReference>
<protein>
    <submittedName>
        <fullName evidence="2">DUF3857 domain-containing protein</fullName>
    </submittedName>
</protein>
<dbReference type="SUPFAM" id="SSF54001">
    <property type="entry name" value="Cysteine proteinases"/>
    <property type="match status" value="1"/>
</dbReference>
<dbReference type="EMBL" id="JAVRHO010000002">
    <property type="protein sequence ID" value="MDT0645385.1"/>
    <property type="molecule type" value="Genomic_DNA"/>
</dbReference>
<evidence type="ECO:0000313" key="3">
    <source>
        <dbReference type="Proteomes" id="UP001245285"/>
    </source>
</evidence>